<organism evidence="1 2">
    <name type="scientific">Portunus trituberculatus</name>
    <name type="common">Swimming crab</name>
    <name type="synonym">Neptunus trituberculatus</name>
    <dbReference type="NCBI Taxonomy" id="210409"/>
    <lineage>
        <taxon>Eukaryota</taxon>
        <taxon>Metazoa</taxon>
        <taxon>Ecdysozoa</taxon>
        <taxon>Arthropoda</taxon>
        <taxon>Crustacea</taxon>
        <taxon>Multicrustacea</taxon>
        <taxon>Malacostraca</taxon>
        <taxon>Eumalacostraca</taxon>
        <taxon>Eucarida</taxon>
        <taxon>Decapoda</taxon>
        <taxon>Pleocyemata</taxon>
        <taxon>Brachyura</taxon>
        <taxon>Eubrachyura</taxon>
        <taxon>Portunoidea</taxon>
        <taxon>Portunidae</taxon>
        <taxon>Portuninae</taxon>
        <taxon>Portunus</taxon>
    </lineage>
</organism>
<dbReference type="AlphaFoldDB" id="A0A5B7EJ79"/>
<evidence type="ECO:0000313" key="1">
    <source>
        <dbReference type="EMBL" id="MPC33408.1"/>
    </source>
</evidence>
<comment type="caution">
    <text evidence="1">The sequence shown here is derived from an EMBL/GenBank/DDBJ whole genome shotgun (WGS) entry which is preliminary data.</text>
</comment>
<proteinExistence type="predicted"/>
<dbReference type="EMBL" id="VSRR010002829">
    <property type="protein sequence ID" value="MPC33408.1"/>
    <property type="molecule type" value="Genomic_DNA"/>
</dbReference>
<evidence type="ECO:0000313" key="2">
    <source>
        <dbReference type="Proteomes" id="UP000324222"/>
    </source>
</evidence>
<sequence length="86" mass="9918">MCLSLRKFYTSIIISSSSPKSVEASSENIPSKATFQKTSPARQRFVRRTLVGRYRRGLRGFPAQRFSQCLCAFLAYRNFMAFYNFA</sequence>
<accession>A0A5B7EJ79</accession>
<dbReference type="Proteomes" id="UP000324222">
    <property type="component" value="Unassembled WGS sequence"/>
</dbReference>
<reference evidence="1 2" key="1">
    <citation type="submission" date="2019-05" db="EMBL/GenBank/DDBJ databases">
        <title>Another draft genome of Portunus trituberculatus and its Hox gene families provides insights of decapod evolution.</title>
        <authorList>
            <person name="Jeong J.-H."/>
            <person name="Song I."/>
            <person name="Kim S."/>
            <person name="Choi T."/>
            <person name="Kim D."/>
            <person name="Ryu S."/>
            <person name="Kim W."/>
        </authorList>
    </citation>
    <scope>NUCLEOTIDE SEQUENCE [LARGE SCALE GENOMIC DNA]</scope>
    <source>
        <tissue evidence="1">Muscle</tissue>
    </source>
</reference>
<keyword evidence="2" id="KW-1185">Reference proteome</keyword>
<protein>
    <submittedName>
        <fullName evidence="1">Uncharacterized protein</fullName>
    </submittedName>
</protein>
<name>A0A5B7EJ79_PORTR</name>
<gene>
    <name evidence="1" type="ORF">E2C01_026757</name>
</gene>